<dbReference type="AlphaFoldDB" id="A0A3A6Q516"/>
<dbReference type="EMBL" id="QXQB01000001">
    <property type="protein sequence ID" value="RJX40954.1"/>
    <property type="molecule type" value="Genomic_DNA"/>
</dbReference>
<reference evidence="1 2" key="1">
    <citation type="submission" date="2018-09" db="EMBL/GenBank/DDBJ databases">
        <title>Paenibacillus aracenensis nov. sp. isolated from a cave in southern Spain.</title>
        <authorList>
            <person name="Jurado V."/>
            <person name="Gutierrez-Patricio S."/>
            <person name="Gonzalez-Pimentel J.L."/>
            <person name="Miller A.Z."/>
            <person name="Laiz L."/>
            <person name="Saiz-Jimenez C."/>
        </authorList>
    </citation>
    <scope>NUCLEOTIDE SEQUENCE [LARGE SCALE GENOMIC DNA]</scope>
    <source>
        <strain evidence="1 2">JCM 19203</strain>
    </source>
</reference>
<name>A0A3A6Q516_9BACL</name>
<evidence type="ECO:0000313" key="1">
    <source>
        <dbReference type="EMBL" id="RJX40954.1"/>
    </source>
</evidence>
<evidence type="ECO:0000313" key="2">
    <source>
        <dbReference type="Proteomes" id="UP000267798"/>
    </source>
</evidence>
<comment type="caution">
    <text evidence="1">The sequence shown here is derived from an EMBL/GenBank/DDBJ whole genome shotgun (WGS) entry which is preliminary data.</text>
</comment>
<accession>A0A3A6Q516</accession>
<dbReference type="Proteomes" id="UP000267798">
    <property type="component" value="Unassembled WGS sequence"/>
</dbReference>
<gene>
    <name evidence="1" type="ORF">D3P09_02750</name>
</gene>
<sequence>MVCQNRKIIMEHNGNLLVLNEAVQNLGGIDYKLVSYAIWTDKEKYEQDIPTEFIHGEQYIYCSNYAITDRDSMIRIFQHRFEK</sequence>
<protein>
    <submittedName>
        <fullName evidence="1">Uncharacterized protein</fullName>
    </submittedName>
</protein>
<organism evidence="1 2">
    <name type="scientific">Paenibacillus pinisoli</name>
    <dbReference type="NCBI Taxonomy" id="1276110"/>
    <lineage>
        <taxon>Bacteria</taxon>
        <taxon>Bacillati</taxon>
        <taxon>Bacillota</taxon>
        <taxon>Bacilli</taxon>
        <taxon>Bacillales</taxon>
        <taxon>Paenibacillaceae</taxon>
        <taxon>Paenibacillus</taxon>
    </lineage>
</organism>
<keyword evidence="2" id="KW-1185">Reference proteome</keyword>
<proteinExistence type="predicted"/>